<dbReference type="EC" id="2.3.-.-" evidence="2"/>
<keyword evidence="3" id="KW-1185">Reference proteome</keyword>
<dbReference type="InterPro" id="IPR000182">
    <property type="entry name" value="GNAT_dom"/>
</dbReference>
<gene>
    <name evidence="2" type="ORF">ACFO3D_18795</name>
</gene>
<comment type="caution">
    <text evidence="2">The sequence shown here is derived from an EMBL/GenBank/DDBJ whole genome shotgun (WGS) entry which is preliminary data.</text>
</comment>
<dbReference type="GO" id="GO:0016746">
    <property type="term" value="F:acyltransferase activity"/>
    <property type="evidence" value="ECO:0007669"/>
    <property type="project" value="UniProtKB-KW"/>
</dbReference>
<dbReference type="PANTHER" id="PTHR43415:SF3">
    <property type="entry name" value="GNAT-FAMILY ACETYLTRANSFERASE"/>
    <property type="match status" value="1"/>
</dbReference>
<protein>
    <submittedName>
        <fullName evidence="2">GNAT family N-acetyltransferase</fullName>
        <ecNumber evidence="2">2.3.-.-</ecNumber>
    </submittedName>
</protein>
<dbReference type="RefSeq" id="WP_390299898.1">
    <property type="nucleotide sequence ID" value="NZ_JBHSFU010000015.1"/>
</dbReference>
<reference evidence="3" key="1">
    <citation type="journal article" date="2019" name="Int. J. Syst. Evol. Microbiol.">
        <title>The Global Catalogue of Microorganisms (GCM) 10K type strain sequencing project: providing services to taxonomists for standard genome sequencing and annotation.</title>
        <authorList>
            <consortium name="The Broad Institute Genomics Platform"/>
            <consortium name="The Broad Institute Genome Sequencing Center for Infectious Disease"/>
            <person name="Wu L."/>
            <person name="Ma J."/>
        </authorList>
    </citation>
    <scope>NUCLEOTIDE SEQUENCE [LARGE SCALE GENOMIC DNA]</scope>
    <source>
        <strain evidence="3">CGMCC 4.7426</strain>
    </source>
</reference>
<evidence type="ECO:0000313" key="3">
    <source>
        <dbReference type="Proteomes" id="UP001595989"/>
    </source>
</evidence>
<keyword evidence="2" id="KW-0808">Transferase</keyword>
<dbReference type="SUPFAM" id="SSF55729">
    <property type="entry name" value="Acyl-CoA N-acyltransferases (Nat)"/>
    <property type="match status" value="1"/>
</dbReference>
<proteinExistence type="predicted"/>
<feature type="domain" description="N-acetyltransferase" evidence="1">
    <location>
        <begin position="7"/>
        <end position="172"/>
    </location>
</feature>
<dbReference type="EMBL" id="JBHSFU010000015">
    <property type="protein sequence ID" value="MFC4560208.1"/>
    <property type="molecule type" value="Genomic_DNA"/>
</dbReference>
<organism evidence="2 3">
    <name type="scientific">Virgibacillus kekensis</name>
    <dbReference type="NCBI Taxonomy" id="202261"/>
    <lineage>
        <taxon>Bacteria</taxon>
        <taxon>Bacillati</taxon>
        <taxon>Bacillota</taxon>
        <taxon>Bacilli</taxon>
        <taxon>Bacillales</taxon>
        <taxon>Bacillaceae</taxon>
        <taxon>Virgibacillus</taxon>
    </lineage>
</organism>
<sequence>MFQSKRLRLRKVEKDDTEQYHKWRNDMDVMESTNPALDLYSKEETRQFVENVLIGSSSSKSYIIMEKESGTVIGITSLINVDLKNRNAECIIDIGEKEYWGRGYGREALELLLHYAFQELNLHRISLKVFSFNEKAIHLYKKLGFIEEGKSRESLFRNGKWHDILHMGILREEYISGT</sequence>
<dbReference type="Pfam" id="PF13302">
    <property type="entry name" value="Acetyltransf_3"/>
    <property type="match status" value="1"/>
</dbReference>
<evidence type="ECO:0000313" key="2">
    <source>
        <dbReference type="EMBL" id="MFC4560208.1"/>
    </source>
</evidence>
<dbReference type="PROSITE" id="PS51186">
    <property type="entry name" value="GNAT"/>
    <property type="match status" value="1"/>
</dbReference>
<dbReference type="CDD" id="cd04301">
    <property type="entry name" value="NAT_SF"/>
    <property type="match status" value="1"/>
</dbReference>
<dbReference type="Proteomes" id="UP001595989">
    <property type="component" value="Unassembled WGS sequence"/>
</dbReference>
<keyword evidence="2" id="KW-0012">Acyltransferase</keyword>
<dbReference type="Gene3D" id="3.40.630.30">
    <property type="match status" value="1"/>
</dbReference>
<accession>A0ABV9DP62</accession>
<dbReference type="PANTHER" id="PTHR43415">
    <property type="entry name" value="SPERMIDINE N(1)-ACETYLTRANSFERASE"/>
    <property type="match status" value="1"/>
</dbReference>
<name>A0ABV9DP62_9BACI</name>
<evidence type="ECO:0000259" key="1">
    <source>
        <dbReference type="PROSITE" id="PS51186"/>
    </source>
</evidence>
<dbReference type="InterPro" id="IPR016181">
    <property type="entry name" value="Acyl_CoA_acyltransferase"/>
</dbReference>